<dbReference type="EMBL" id="BAAAVV010000014">
    <property type="protein sequence ID" value="GAA3181440.1"/>
    <property type="molecule type" value="Genomic_DNA"/>
</dbReference>
<sequence length="213" mass="22677">MSAPVTVLLADDHPMFREGVRFTLSREPDLEVVGEAATGTEALRLAEELDPDVVVMDLAMPDMGGLVATRRLTERGARARVLVLTMSEDDESVFAALRAGAGGYLVKGADPDQVVSAVRAVARGHAVFGPHLAARMLTFFTAPAPGPGLPDGLSAREREVLTLLAQGLSNAEIGRALFISPITVRNHVSSIFAKLQVTNRRQAMLRVRQNGAG</sequence>
<evidence type="ECO:0000256" key="1">
    <source>
        <dbReference type="ARBA" id="ARBA00022553"/>
    </source>
</evidence>
<dbReference type="Proteomes" id="UP001499924">
    <property type="component" value="Unassembled WGS sequence"/>
</dbReference>
<feature type="domain" description="HTH luxR-type" evidence="4">
    <location>
        <begin position="146"/>
        <end position="211"/>
    </location>
</feature>
<keyword evidence="7" id="KW-1185">Reference proteome</keyword>
<comment type="caution">
    <text evidence="6">The sequence shown here is derived from an EMBL/GenBank/DDBJ whole genome shotgun (WGS) entry which is preliminary data.</text>
</comment>
<proteinExistence type="predicted"/>
<dbReference type="CDD" id="cd17535">
    <property type="entry name" value="REC_NarL-like"/>
    <property type="match status" value="1"/>
</dbReference>
<organism evidence="6 7">
    <name type="scientific">Blastococcus jejuensis</name>
    <dbReference type="NCBI Taxonomy" id="351224"/>
    <lineage>
        <taxon>Bacteria</taxon>
        <taxon>Bacillati</taxon>
        <taxon>Actinomycetota</taxon>
        <taxon>Actinomycetes</taxon>
        <taxon>Geodermatophilales</taxon>
        <taxon>Geodermatophilaceae</taxon>
        <taxon>Blastococcus</taxon>
    </lineage>
</organism>
<gene>
    <name evidence="6" type="ORF">GCM10010531_39540</name>
</gene>
<dbReference type="Pfam" id="PF00072">
    <property type="entry name" value="Response_reg"/>
    <property type="match status" value="1"/>
</dbReference>
<name>A0ABP6PK37_9ACTN</name>
<accession>A0ABP6PK37</accession>
<evidence type="ECO:0000259" key="5">
    <source>
        <dbReference type="PROSITE" id="PS50110"/>
    </source>
</evidence>
<dbReference type="PROSITE" id="PS00622">
    <property type="entry name" value="HTH_LUXR_1"/>
    <property type="match status" value="1"/>
</dbReference>
<feature type="modified residue" description="4-aspartylphosphate" evidence="3">
    <location>
        <position position="57"/>
    </location>
</feature>
<dbReference type="InterPro" id="IPR011006">
    <property type="entry name" value="CheY-like_superfamily"/>
</dbReference>
<dbReference type="SUPFAM" id="SSF46894">
    <property type="entry name" value="C-terminal effector domain of the bipartite response regulators"/>
    <property type="match status" value="1"/>
</dbReference>
<evidence type="ECO:0000259" key="4">
    <source>
        <dbReference type="PROSITE" id="PS50043"/>
    </source>
</evidence>
<dbReference type="InterPro" id="IPR058245">
    <property type="entry name" value="NreC/VraR/RcsB-like_REC"/>
</dbReference>
<evidence type="ECO:0000313" key="6">
    <source>
        <dbReference type="EMBL" id="GAA3181440.1"/>
    </source>
</evidence>
<dbReference type="InterPro" id="IPR000792">
    <property type="entry name" value="Tscrpt_reg_LuxR_C"/>
</dbReference>
<dbReference type="PROSITE" id="PS50043">
    <property type="entry name" value="HTH_LUXR_2"/>
    <property type="match status" value="1"/>
</dbReference>
<dbReference type="InterPro" id="IPR016032">
    <property type="entry name" value="Sig_transdc_resp-reg_C-effctor"/>
</dbReference>
<dbReference type="SMART" id="SM00421">
    <property type="entry name" value="HTH_LUXR"/>
    <property type="match status" value="1"/>
</dbReference>
<dbReference type="SUPFAM" id="SSF52172">
    <property type="entry name" value="CheY-like"/>
    <property type="match status" value="1"/>
</dbReference>
<keyword evidence="1 3" id="KW-0597">Phosphoprotein</keyword>
<dbReference type="Gene3D" id="3.40.50.2300">
    <property type="match status" value="1"/>
</dbReference>
<dbReference type="PRINTS" id="PR00038">
    <property type="entry name" value="HTHLUXR"/>
</dbReference>
<dbReference type="CDD" id="cd06170">
    <property type="entry name" value="LuxR_C_like"/>
    <property type="match status" value="1"/>
</dbReference>
<evidence type="ECO:0000256" key="3">
    <source>
        <dbReference type="PROSITE-ProRule" id="PRU00169"/>
    </source>
</evidence>
<feature type="domain" description="Response regulatory" evidence="5">
    <location>
        <begin position="6"/>
        <end position="122"/>
    </location>
</feature>
<dbReference type="SMART" id="SM00448">
    <property type="entry name" value="REC"/>
    <property type="match status" value="1"/>
</dbReference>
<dbReference type="InterPro" id="IPR001789">
    <property type="entry name" value="Sig_transdc_resp-reg_receiver"/>
</dbReference>
<protein>
    <submittedName>
        <fullName evidence="6">Response regulator transcription factor</fullName>
    </submittedName>
</protein>
<dbReference type="RefSeq" id="WP_344690781.1">
    <property type="nucleotide sequence ID" value="NZ_BAAAVV010000014.1"/>
</dbReference>
<dbReference type="InterPro" id="IPR039420">
    <property type="entry name" value="WalR-like"/>
</dbReference>
<dbReference type="PANTHER" id="PTHR43214">
    <property type="entry name" value="TWO-COMPONENT RESPONSE REGULATOR"/>
    <property type="match status" value="1"/>
</dbReference>
<keyword evidence="2" id="KW-0238">DNA-binding</keyword>
<dbReference type="Pfam" id="PF00196">
    <property type="entry name" value="GerE"/>
    <property type="match status" value="1"/>
</dbReference>
<reference evidence="7" key="1">
    <citation type="journal article" date="2019" name="Int. J. Syst. Evol. Microbiol.">
        <title>The Global Catalogue of Microorganisms (GCM) 10K type strain sequencing project: providing services to taxonomists for standard genome sequencing and annotation.</title>
        <authorList>
            <consortium name="The Broad Institute Genomics Platform"/>
            <consortium name="The Broad Institute Genome Sequencing Center for Infectious Disease"/>
            <person name="Wu L."/>
            <person name="Ma J."/>
        </authorList>
    </citation>
    <scope>NUCLEOTIDE SEQUENCE [LARGE SCALE GENOMIC DNA]</scope>
    <source>
        <strain evidence="7">JCM 15614</strain>
    </source>
</reference>
<evidence type="ECO:0000256" key="2">
    <source>
        <dbReference type="ARBA" id="ARBA00023125"/>
    </source>
</evidence>
<evidence type="ECO:0000313" key="7">
    <source>
        <dbReference type="Proteomes" id="UP001499924"/>
    </source>
</evidence>
<dbReference type="PROSITE" id="PS50110">
    <property type="entry name" value="RESPONSE_REGULATORY"/>
    <property type="match status" value="1"/>
</dbReference>